<dbReference type="InterPro" id="IPR007149">
    <property type="entry name" value="Leo1"/>
</dbReference>
<dbReference type="GO" id="GO:0016593">
    <property type="term" value="C:Cdc73/Paf1 complex"/>
    <property type="evidence" value="ECO:0007669"/>
    <property type="project" value="InterPro"/>
</dbReference>
<feature type="compositionally biased region" description="Low complexity" evidence="1">
    <location>
        <begin position="85"/>
        <end position="97"/>
    </location>
</feature>
<feature type="compositionally biased region" description="Basic and acidic residues" evidence="1">
    <location>
        <begin position="381"/>
        <end position="406"/>
    </location>
</feature>
<feature type="compositionally biased region" description="Basic and acidic residues" evidence="1">
    <location>
        <begin position="122"/>
        <end position="133"/>
    </location>
</feature>
<feature type="region of interest" description="Disordered" evidence="1">
    <location>
        <begin position="1"/>
        <end position="192"/>
    </location>
</feature>
<proteinExistence type="predicted"/>
<sequence>MSSSDDSSSSSSDEAPPRNDRPSSHSGISDEEPSSPPPPAAPAAAAKASTLPTKKSSKKSVTPSSSSSSENEEEKTPKKAKSRSKSSTPSSRSNSEAPTKRAAPIKSTDTMGSLSPDSSIAPEERHATPKMDNNEESNIVPDLSDSDVDDERRKKAKPISSPKETNEDSDDDIVGPRLHFDPDDVEEEKEVEQPPIEYDVPLVRGNYGKEPPVLTRWPNFISVDRRPFTEDSYDPEEDINAVDSEGRSRLQLKVENCIRWRNKLDADGNIMKDEDGKEIRESNAKIVRWSDGTMTLNLGAEIYEITEHKIEEYNQLFLRMRAGLHGNAAFKKRFAFRPLTTDSMTHRKMTMQMAEKTNKSQKVKMISEVGLDPESSRASLIRKEEERMRASMRREAQQRKAKERQYRTGLSHGFLEDRDDFDDDPESLSAIKRSYKNNRFDRFDAITRRYGQSEDEDEYEDSRRIERSKIESDDEEDANRKREEKKKRKIVISDEDED</sequence>
<reference evidence="3" key="1">
    <citation type="submission" date="2022-11" db="UniProtKB">
        <authorList>
            <consortium name="WormBaseParasite"/>
        </authorList>
    </citation>
    <scope>IDENTIFICATION</scope>
</reference>
<dbReference type="AlphaFoldDB" id="A0A914QWT5"/>
<evidence type="ECO:0000313" key="3">
    <source>
        <dbReference type="WBParaSite" id="PDA_v2.g83.t1"/>
    </source>
</evidence>
<dbReference type="PANTHER" id="PTHR23146:SF0">
    <property type="entry name" value="RNA POLYMERASE-ASSOCIATED PROTEIN LEO1"/>
    <property type="match status" value="1"/>
</dbReference>
<protein>
    <submittedName>
        <fullName evidence="3">RNA polymerase-associated protein LEO1</fullName>
    </submittedName>
</protein>
<feature type="region of interest" description="Disordered" evidence="1">
    <location>
        <begin position="442"/>
        <end position="498"/>
    </location>
</feature>
<dbReference type="Pfam" id="PF04004">
    <property type="entry name" value="Leo1"/>
    <property type="match status" value="1"/>
</dbReference>
<name>A0A914QWT5_9BILA</name>
<dbReference type="PANTHER" id="PTHR23146">
    <property type="entry name" value="LEO1 PROTEIN"/>
    <property type="match status" value="1"/>
</dbReference>
<dbReference type="Proteomes" id="UP000887578">
    <property type="component" value="Unplaced"/>
</dbReference>
<evidence type="ECO:0000256" key="1">
    <source>
        <dbReference type="SAM" id="MobiDB-lite"/>
    </source>
</evidence>
<dbReference type="GO" id="GO:1990269">
    <property type="term" value="F:RNA polymerase II C-terminal domain phosphoserine binding"/>
    <property type="evidence" value="ECO:0007669"/>
    <property type="project" value="TreeGrafter"/>
</dbReference>
<accession>A0A914QWT5</accession>
<feature type="compositionally biased region" description="Polar residues" evidence="1">
    <location>
        <begin position="107"/>
        <end position="118"/>
    </location>
</feature>
<keyword evidence="2" id="KW-1185">Reference proteome</keyword>
<feature type="compositionally biased region" description="Low complexity" evidence="1">
    <location>
        <begin position="42"/>
        <end position="69"/>
    </location>
</feature>
<feature type="region of interest" description="Disordered" evidence="1">
    <location>
        <begin position="374"/>
        <end position="409"/>
    </location>
</feature>
<feature type="compositionally biased region" description="Basic and acidic residues" evidence="1">
    <location>
        <begin position="461"/>
        <end position="471"/>
    </location>
</feature>
<feature type="compositionally biased region" description="Low complexity" evidence="1">
    <location>
        <begin position="1"/>
        <end position="13"/>
    </location>
</feature>
<dbReference type="WBParaSite" id="PDA_v2.g83.t1">
    <property type="protein sequence ID" value="PDA_v2.g83.t1"/>
    <property type="gene ID" value="PDA_v2.g83"/>
</dbReference>
<dbReference type="GO" id="GO:0006368">
    <property type="term" value="P:transcription elongation by RNA polymerase II"/>
    <property type="evidence" value="ECO:0007669"/>
    <property type="project" value="InterPro"/>
</dbReference>
<evidence type="ECO:0000313" key="2">
    <source>
        <dbReference type="Proteomes" id="UP000887578"/>
    </source>
</evidence>
<organism evidence="2 3">
    <name type="scientific">Panagrolaimus davidi</name>
    <dbReference type="NCBI Taxonomy" id="227884"/>
    <lineage>
        <taxon>Eukaryota</taxon>
        <taxon>Metazoa</taxon>
        <taxon>Ecdysozoa</taxon>
        <taxon>Nematoda</taxon>
        <taxon>Chromadorea</taxon>
        <taxon>Rhabditida</taxon>
        <taxon>Tylenchina</taxon>
        <taxon>Panagrolaimomorpha</taxon>
        <taxon>Panagrolaimoidea</taxon>
        <taxon>Panagrolaimidae</taxon>
        <taxon>Panagrolaimus</taxon>
    </lineage>
</organism>
<dbReference type="GO" id="GO:0032968">
    <property type="term" value="P:positive regulation of transcription elongation by RNA polymerase II"/>
    <property type="evidence" value="ECO:0007669"/>
    <property type="project" value="TreeGrafter"/>
</dbReference>